<organism evidence="5 6">
    <name type="scientific">Apiospora kogelbergensis</name>
    <dbReference type="NCBI Taxonomy" id="1337665"/>
    <lineage>
        <taxon>Eukaryota</taxon>
        <taxon>Fungi</taxon>
        <taxon>Dikarya</taxon>
        <taxon>Ascomycota</taxon>
        <taxon>Pezizomycotina</taxon>
        <taxon>Sordariomycetes</taxon>
        <taxon>Xylariomycetidae</taxon>
        <taxon>Amphisphaeriales</taxon>
        <taxon>Apiosporaceae</taxon>
        <taxon>Apiospora</taxon>
    </lineage>
</organism>
<evidence type="ECO:0000259" key="4">
    <source>
        <dbReference type="Pfam" id="PF00891"/>
    </source>
</evidence>
<gene>
    <name evidence="5" type="ORF">PG999_008506</name>
</gene>
<dbReference type="GO" id="GO:0008171">
    <property type="term" value="F:O-methyltransferase activity"/>
    <property type="evidence" value="ECO:0007669"/>
    <property type="project" value="InterPro"/>
</dbReference>
<keyword evidence="3" id="KW-0949">S-adenosyl-L-methionine</keyword>
<evidence type="ECO:0000256" key="3">
    <source>
        <dbReference type="ARBA" id="ARBA00022691"/>
    </source>
</evidence>
<name>A0AAW0QGL8_9PEZI</name>
<evidence type="ECO:0000256" key="1">
    <source>
        <dbReference type="ARBA" id="ARBA00022603"/>
    </source>
</evidence>
<dbReference type="PANTHER" id="PTHR43712:SF17">
    <property type="entry name" value="O-METHYLTRANSFERASE"/>
    <property type="match status" value="1"/>
</dbReference>
<dbReference type="InterPro" id="IPR029063">
    <property type="entry name" value="SAM-dependent_MTases_sf"/>
</dbReference>
<sequence>MTLSNGGSRVPDVSIATSPNDLTSVPAILKQISEQGAHFSTTTLDYEGRLKLLASARALVQALETPRETMLKHIWAQPSVQVGITMLYNAGVFHFMAEKDGPVTIDECAEATKMDSKLLARLMRHLGAMGYIIETGVDEYAPTNFSKAMSLRIIGDGYPCVVNGLFNTLGKFGDFTKAHDNKMVLSHTDTPLRYTEKTDMNVFTWLQSLGLGSHLNNHMAGYHQGRPSWMDSNIYPVDDRLIKGADTSEDAPFLVDIGGSTGHDLAEFLSKHPGHPGKLILEDLPVVINHIQELDQRIEPVPYDFHTTQPYQGARAYYMHSVLHDWPDNICADILKNVVAAMAPGYSRLLINEEVIPDRGADWQATALDVMIMIEFSSAERTLADWTRLLEPAGLQIIQVWGGGHGTESLIECELA</sequence>
<dbReference type="PROSITE" id="PS51683">
    <property type="entry name" value="SAM_OMT_II"/>
    <property type="match status" value="1"/>
</dbReference>
<dbReference type="Gene3D" id="1.10.10.10">
    <property type="entry name" value="Winged helix-like DNA-binding domain superfamily/Winged helix DNA-binding domain"/>
    <property type="match status" value="1"/>
</dbReference>
<accession>A0AAW0QGL8</accession>
<keyword evidence="1" id="KW-0489">Methyltransferase</keyword>
<keyword evidence="6" id="KW-1185">Reference proteome</keyword>
<comment type="caution">
    <text evidence="5">The sequence shown here is derived from an EMBL/GenBank/DDBJ whole genome shotgun (WGS) entry which is preliminary data.</text>
</comment>
<dbReference type="GO" id="GO:0032259">
    <property type="term" value="P:methylation"/>
    <property type="evidence" value="ECO:0007669"/>
    <property type="project" value="UniProtKB-KW"/>
</dbReference>
<dbReference type="Proteomes" id="UP001392437">
    <property type="component" value="Unassembled WGS sequence"/>
</dbReference>
<keyword evidence="2" id="KW-0808">Transferase</keyword>
<dbReference type="SUPFAM" id="SSF53335">
    <property type="entry name" value="S-adenosyl-L-methionine-dependent methyltransferases"/>
    <property type="match status" value="1"/>
</dbReference>
<dbReference type="InterPro" id="IPR036390">
    <property type="entry name" value="WH_DNA-bd_sf"/>
</dbReference>
<protein>
    <recommendedName>
        <fullName evidence="4">O-methyltransferase C-terminal domain-containing protein</fullName>
    </recommendedName>
</protein>
<evidence type="ECO:0000313" key="6">
    <source>
        <dbReference type="Proteomes" id="UP001392437"/>
    </source>
</evidence>
<dbReference type="InterPro" id="IPR036388">
    <property type="entry name" value="WH-like_DNA-bd_sf"/>
</dbReference>
<dbReference type="InterPro" id="IPR001077">
    <property type="entry name" value="COMT_C"/>
</dbReference>
<dbReference type="Gene3D" id="3.40.50.150">
    <property type="entry name" value="Vaccinia Virus protein VP39"/>
    <property type="match status" value="1"/>
</dbReference>
<dbReference type="Pfam" id="PF00891">
    <property type="entry name" value="Methyltransf_2"/>
    <property type="match status" value="1"/>
</dbReference>
<reference evidence="5 6" key="1">
    <citation type="submission" date="2023-01" db="EMBL/GenBank/DDBJ databases">
        <title>Analysis of 21 Apiospora genomes using comparative genomics revels a genus with tremendous synthesis potential of carbohydrate active enzymes and secondary metabolites.</title>
        <authorList>
            <person name="Sorensen T."/>
        </authorList>
    </citation>
    <scope>NUCLEOTIDE SEQUENCE [LARGE SCALE GENOMIC DNA]</scope>
    <source>
        <strain evidence="5 6">CBS 117206</strain>
    </source>
</reference>
<evidence type="ECO:0000256" key="2">
    <source>
        <dbReference type="ARBA" id="ARBA00022679"/>
    </source>
</evidence>
<dbReference type="AlphaFoldDB" id="A0AAW0QGL8"/>
<proteinExistence type="predicted"/>
<dbReference type="InterPro" id="IPR016461">
    <property type="entry name" value="COMT-like"/>
</dbReference>
<evidence type="ECO:0000313" key="5">
    <source>
        <dbReference type="EMBL" id="KAK8105147.1"/>
    </source>
</evidence>
<dbReference type="SUPFAM" id="SSF46785">
    <property type="entry name" value="Winged helix' DNA-binding domain"/>
    <property type="match status" value="1"/>
</dbReference>
<dbReference type="EMBL" id="JAQQWP010000008">
    <property type="protein sequence ID" value="KAK8105147.1"/>
    <property type="molecule type" value="Genomic_DNA"/>
</dbReference>
<dbReference type="PANTHER" id="PTHR43712">
    <property type="entry name" value="PUTATIVE (AFU_ORTHOLOGUE AFUA_4G14580)-RELATED"/>
    <property type="match status" value="1"/>
</dbReference>
<feature type="domain" description="O-methyltransferase C-terminal" evidence="4">
    <location>
        <begin position="242"/>
        <end position="395"/>
    </location>
</feature>